<gene>
    <name evidence="10" type="ORF">EL17_22465</name>
</gene>
<evidence type="ECO:0000256" key="2">
    <source>
        <dbReference type="ARBA" id="ARBA00012438"/>
    </source>
</evidence>
<feature type="domain" description="PAS" evidence="8">
    <location>
        <begin position="264"/>
        <end position="334"/>
    </location>
</feature>
<dbReference type="Pfam" id="PF13426">
    <property type="entry name" value="PAS_9"/>
    <property type="match status" value="1"/>
</dbReference>
<dbReference type="PROSITE" id="PS50109">
    <property type="entry name" value="HIS_KIN"/>
    <property type="match status" value="1"/>
</dbReference>
<feature type="domain" description="PAS" evidence="8">
    <location>
        <begin position="142"/>
        <end position="209"/>
    </location>
</feature>
<reference evidence="10 11" key="1">
    <citation type="submission" date="2014-04" db="EMBL/GenBank/DDBJ databases">
        <title>Characterization and application of a salt tolerant electro-active bacterium.</title>
        <authorList>
            <person name="Yang L."/>
            <person name="Wei S."/>
            <person name="Tay Q.X.M."/>
        </authorList>
    </citation>
    <scope>NUCLEOTIDE SEQUENCE [LARGE SCALE GENOMIC DNA]</scope>
    <source>
        <strain evidence="10 11">LY1</strain>
    </source>
</reference>
<dbReference type="SUPFAM" id="SSF55874">
    <property type="entry name" value="ATPase domain of HSP90 chaperone/DNA topoisomerase II/histidine kinase"/>
    <property type="match status" value="1"/>
</dbReference>
<dbReference type="PROSITE" id="PS50112">
    <property type="entry name" value="PAS"/>
    <property type="match status" value="5"/>
</dbReference>
<dbReference type="Gene3D" id="3.30.450.20">
    <property type="entry name" value="PAS domain"/>
    <property type="match status" value="8"/>
</dbReference>
<dbReference type="SUPFAM" id="SSF55785">
    <property type="entry name" value="PYP-like sensor domain (PAS domain)"/>
    <property type="match status" value="8"/>
</dbReference>
<dbReference type="InterPro" id="IPR003661">
    <property type="entry name" value="HisK_dim/P_dom"/>
</dbReference>
<keyword evidence="11" id="KW-1185">Reference proteome</keyword>
<dbReference type="PANTHER" id="PTHR43304">
    <property type="entry name" value="PHYTOCHROME-LIKE PROTEIN CPH1"/>
    <property type="match status" value="1"/>
</dbReference>
<evidence type="ECO:0000256" key="5">
    <source>
        <dbReference type="ARBA" id="ARBA00022777"/>
    </source>
</evidence>
<feature type="domain" description="PAS" evidence="8">
    <location>
        <begin position="512"/>
        <end position="584"/>
    </location>
</feature>
<dbReference type="InterPro" id="IPR005467">
    <property type="entry name" value="His_kinase_dom"/>
</dbReference>
<evidence type="ECO:0000313" key="10">
    <source>
        <dbReference type="EMBL" id="KEO75792.1"/>
    </source>
</evidence>
<dbReference type="InterPro" id="IPR001610">
    <property type="entry name" value="PAC"/>
</dbReference>
<dbReference type="InterPro" id="IPR029016">
    <property type="entry name" value="GAF-like_dom_sf"/>
</dbReference>
<dbReference type="eggNOG" id="COG3290">
    <property type="taxonomic scope" value="Bacteria"/>
</dbReference>
<dbReference type="InterPro" id="IPR013656">
    <property type="entry name" value="PAS_4"/>
</dbReference>
<evidence type="ECO:0000259" key="9">
    <source>
        <dbReference type="PROSITE" id="PS50113"/>
    </source>
</evidence>
<feature type="domain" description="PAS" evidence="8">
    <location>
        <begin position="796"/>
        <end position="866"/>
    </location>
</feature>
<dbReference type="SUPFAM" id="SSF55781">
    <property type="entry name" value="GAF domain-like"/>
    <property type="match status" value="1"/>
</dbReference>
<proteinExistence type="predicted"/>
<name>A0A074LPE2_9BACT</name>
<feature type="domain" description="Histidine kinase" evidence="7">
    <location>
        <begin position="1178"/>
        <end position="1388"/>
    </location>
</feature>
<dbReference type="InterPro" id="IPR052162">
    <property type="entry name" value="Sensor_kinase/Photoreceptor"/>
</dbReference>
<dbReference type="SUPFAM" id="SSF47384">
    <property type="entry name" value="Homodimeric domain of signal transducing histidine kinase"/>
    <property type="match status" value="1"/>
</dbReference>
<dbReference type="CDD" id="cd00130">
    <property type="entry name" value="PAS"/>
    <property type="match status" value="6"/>
</dbReference>
<dbReference type="InterPro" id="IPR000014">
    <property type="entry name" value="PAS"/>
</dbReference>
<dbReference type="InterPro" id="IPR036890">
    <property type="entry name" value="HATPase_C_sf"/>
</dbReference>
<dbReference type="SMART" id="SM00387">
    <property type="entry name" value="HATPase_c"/>
    <property type="match status" value="1"/>
</dbReference>
<evidence type="ECO:0000256" key="1">
    <source>
        <dbReference type="ARBA" id="ARBA00000085"/>
    </source>
</evidence>
<evidence type="ECO:0000256" key="3">
    <source>
        <dbReference type="ARBA" id="ARBA00022553"/>
    </source>
</evidence>
<dbReference type="SMART" id="SM00086">
    <property type="entry name" value="PAC"/>
    <property type="match status" value="6"/>
</dbReference>
<feature type="domain" description="PAC" evidence="9">
    <location>
        <begin position="588"/>
        <end position="640"/>
    </location>
</feature>
<comment type="catalytic activity">
    <reaction evidence="1">
        <text>ATP + protein L-histidine = ADP + protein N-phospho-L-histidine.</text>
        <dbReference type="EC" id="2.7.13.3"/>
    </reaction>
</comment>
<feature type="coiled-coil region" evidence="6">
    <location>
        <begin position="1144"/>
        <end position="1171"/>
    </location>
</feature>
<dbReference type="GO" id="GO:0006355">
    <property type="term" value="P:regulation of DNA-templated transcription"/>
    <property type="evidence" value="ECO:0007669"/>
    <property type="project" value="InterPro"/>
</dbReference>
<dbReference type="EMBL" id="JMIH01000004">
    <property type="protein sequence ID" value="KEO75792.1"/>
    <property type="molecule type" value="Genomic_DNA"/>
</dbReference>
<dbReference type="STRING" id="1048983.EL17_22465"/>
<keyword evidence="5" id="KW-0418">Kinase</keyword>
<feature type="domain" description="PAC" evidence="9">
    <location>
        <begin position="459"/>
        <end position="511"/>
    </location>
</feature>
<dbReference type="Pfam" id="PF00989">
    <property type="entry name" value="PAS"/>
    <property type="match status" value="2"/>
</dbReference>
<dbReference type="InterPro" id="IPR013767">
    <property type="entry name" value="PAS_fold"/>
</dbReference>
<evidence type="ECO:0000259" key="8">
    <source>
        <dbReference type="PROSITE" id="PS50112"/>
    </source>
</evidence>
<keyword evidence="4" id="KW-0808">Transferase</keyword>
<dbReference type="Pfam" id="PF02518">
    <property type="entry name" value="HATPase_c"/>
    <property type="match status" value="1"/>
</dbReference>
<dbReference type="Pfam" id="PF08447">
    <property type="entry name" value="PAS_3"/>
    <property type="match status" value="4"/>
</dbReference>
<dbReference type="OrthoDB" id="5522855at2"/>
<accession>A0A074LPE2</accession>
<dbReference type="GO" id="GO:0000155">
    <property type="term" value="F:phosphorelay sensor kinase activity"/>
    <property type="evidence" value="ECO:0007669"/>
    <property type="project" value="InterPro"/>
</dbReference>
<evidence type="ECO:0000313" key="11">
    <source>
        <dbReference type="Proteomes" id="UP000027821"/>
    </source>
</evidence>
<dbReference type="InterPro" id="IPR035965">
    <property type="entry name" value="PAS-like_dom_sf"/>
</dbReference>
<dbReference type="eggNOG" id="COG4251">
    <property type="taxonomic scope" value="Bacteria"/>
</dbReference>
<dbReference type="Gene3D" id="3.30.565.10">
    <property type="entry name" value="Histidine kinase-like ATPase, C-terminal domain"/>
    <property type="match status" value="1"/>
</dbReference>
<evidence type="ECO:0000256" key="6">
    <source>
        <dbReference type="SAM" id="Coils"/>
    </source>
</evidence>
<dbReference type="Proteomes" id="UP000027821">
    <property type="component" value="Unassembled WGS sequence"/>
</dbReference>
<dbReference type="SMART" id="SM00091">
    <property type="entry name" value="PAS"/>
    <property type="match status" value="8"/>
</dbReference>
<keyword evidence="6" id="KW-0175">Coiled coil</keyword>
<dbReference type="InterPro" id="IPR036097">
    <property type="entry name" value="HisK_dim/P_sf"/>
</dbReference>
<dbReference type="PANTHER" id="PTHR43304:SF1">
    <property type="entry name" value="PAC DOMAIN-CONTAINING PROTEIN"/>
    <property type="match status" value="1"/>
</dbReference>
<keyword evidence="3" id="KW-0597">Phosphoprotein</keyword>
<sequence>MVSNRYLKEIFHISPLPMLIIKAVSTDYEMVNANPAFNKISDLTNEQLIGQKLFDVFHSHAVFNGSHGLHMLRSSLERVIATKKPDIMKRFSYDIHHHTYNQSLIKYWEPQNHPILDEDGNIEYILHMITEVTDADEFVKESERKIQKILDHSLDIICTVDATGKVREINAAVEVIWGYTRKEVEGRAFVDFVHEEDKPLTLQQTNNLIGAIEPLSFENRFIHKNAKSIPMLWSAHWDRNEERIFCVGKDATIFKKAEAHRKLNEEQFKSLVQHGADFIAILNITGISTYVSPSSKTITGWETDQLLGKNAFSFIHPEDVDRIIRLFNKIIDGEKTVIDTFRTKKKDGKYIWLETYAINMLNNPIINGVVINARDVTEKKHYLEWYEYVNKATNNAIFDWNLEEDLIQWGGNTALLFNAPSEIMKQKIKDFSERIHSDDRENTLKHLNEMISQTDVQHIETTCRIAHEKGHYLDININGFFVRNRSGAVIRMIGAIRDITEQRKYETALQLSNQRYELVTQATSDAIWDWDIGTNSVFWGGGIEKLFGYSSALSQDHIHSWHSRIHPKDFKKVTGQISQIITSNKNIWEGEYRFLKSDGEYNYVYDRGFVVRDESGKALRMVGAMQNIHQDKIREVEKSLKLGIGKIFTLRKTLNHCLKDSLKAIYKIHEYAFGEIWMTSLDRKSIALRAHYGINKYTVSEDHGWFEKDHGLPGKVWSQNVPFYIDAIEDDPDFIRKTFAKENNFGFISGFPIHSNKQVIAVIIFFYKTKENMSKGAPFTQEILDFLGSEIQRKKAELELDHFFELSPDLMCITDANGVYMKINEAFITLLGYHKDDIISTNFIELIHSEDRHIFTDMADKVASGEIMNHESRMKKKSGTYQWLSWTAKPFPGDGLIIAVGKDISEKKLQEEALANSHLEMLSILESIQDGFIAIDSDWTVSYWNTAAEKMINASRENILGKNIWSVLPEAKTPKLYTEFDKVIKEGVSSRFDEYFASLDMWLMVSAYPSKTGMTAYLKDITATKAAAVKLAQFKKVIESCQDEIAIISTINESVYLNPAFIESFGYGSEMLKHLGGPQKIFANESQAVEVFADLLAGRHWKGDVELKDNSKNIRSYYISSGPIYDDHNLLIAVFIIHTDISNRKDIESKLRTLYNSLKQQAKELTRYRKELDQFAHIASKDLKEPLEELNHNLHAFKTNYAQSIDGDGWQDIHKAMESTDRMQHLIGDLLDYTLAGKEEGHFSKVDLNEVIKETLLILKDDIHEKYAKIEVAKLPLIKGHKSHFFQIFKNLIGICLTNHPGKPEIEIHFSSDNTTWNFSCRDKGPKNNVDELNKIFQLFEVKGDKPYDSKEIGLSIIRKIVSFYKGRIWIESDSPGFVIHFTISKDLD</sequence>
<feature type="domain" description="PAC" evidence="9">
    <location>
        <begin position="1101"/>
        <end position="1153"/>
    </location>
</feature>
<dbReference type="eggNOG" id="COG2202">
    <property type="taxonomic scope" value="Bacteria"/>
</dbReference>
<organism evidence="10 11">
    <name type="scientific">Anditalea andensis</name>
    <dbReference type="NCBI Taxonomy" id="1048983"/>
    <lineage>
        <taxon>Bacteria</taxon>
        <taxon>Pseudomonadati</taxon>
        <taxon>Bacteroidota</taxon>
        <taxon>Cytophagia</taxon>
        <taxon>Cytophagales</taxon>
        <taxon>Cytophagaceae</taxon>
        <taxon>Anditalea</taxon>
    </lineage>
</organism>
<dbReference type="Gene3D" id="1.10.287.130">
    <property type="match status" value="1"/>
</dbReference>
<dbReference type="Pfam" id="PF08448">
    <property type="entry name" value="PAS_4"/>
    <property type="match status" value="1"/>
</dbReference>
<protein>
    <recommendedName>
        <fullName evidence="2">histidine kinase</fullName>
        <ecNumber evidence="2">2.7.13.3</ecNumber>
    </recommendedName>
</protein>
<feature type="domain" description="PAS" evidence="8">
    <location>
        <begin position="917"/>
        <end position="987"/>
    </location>
</feature>
<evidence type="ECO:0000256" key="4">
    <source>
        <dbReference type="ARBA" id="ARBA00022679"/>
    </source>
</evidence>
<dbReference type="InterPro" id="IPR013655">
    <property type="entry name" value="PAS_fold_3"/>
</dbReference>
<dbReference type="Gene3D" id="3.30.450.40">
    <property type="match status" value="1"/>
</dbReference>
<dbReference type="InterPro" id="IPR000700">
    <property type="entry name" value="PAS-assoc_C"/>
</dbReference>
<dbReference type="EC" id="2.7.13.3" evidence="2"/>
<dbReference type="CDD" id="cd00082">
    <property type="entry name" value="HisKA"/>
    <property type="match status" value="1"/>
</dbReference>
<evidence type="ECO:0000259" key="7">
    <source>
        <dbReference type="PROSITE" id="PS50109"/>
    </source>
</evidence>
<dbReference type="RefSeq" id="WP_035068730.1">
    <property type="nucleotide sequence ID" value="NZ_JMIH01000004.1"/>
</dbReference>
<comment type="caution">
    <text evidence="10">The sequence shown here is derived from an EMBL/GenBank/DDBJ whole genome shotgun (WGS) entry which is preliminary data.</text>
</comment>
<dbReference type="PROSITE" id="PS50113">
    <property type="entry name" value="PAC"/>
    <property type="match status" value="3"/>
</dbReference>
<dbReference type="NCBIfam" id="TIGR00229">
    <property type="entry name" value="sensory_box"/>
    <property type="match status" value="6"/>
</dbReference>
<dbReference type="InterPro" id="IPR003594">
    <property type="entry name" value="HATPase_dom"/>
</dbReference>